<dbReference type="PANTHER" id="PTHR13832:SF589">
    <property type="entry name" value="[PYRUVATE DEHYDROGENASE [ACETYL-TRANSFERRING]]-PHOSPHATASE 2, MITOCHONDRIAL"/>
    <property type="match status" value="1"/>
</dbReference>
<dbReference type="RefSeq" id="XP_066828799.1">
    <property type="nucleotide sequence ID" value="XM_066971796.1"/>
</dbReference>
<dbReference type="SUPFAM" id="SSF81606">
    <property type="entry name" value="PP2C-like"/>
    <property type="match status" value="1"/>
</dbReference>
<sequence>MSIRRLGTRFQFQRHGTLVISRHASDSIVFTAVDRSPNLPLSTTKPLASGKLRVPLLKSPSHFGHATSRVNRPYNEDKYSAKVLSINDQAIINFNVFDGHGGEQCSSYLSEHLADNVESATQELIEGKEELAKKYAKNIGGYWKRWYKHREKAFELWQGSKIRLKNFTKELSKNDLNLRIPVSFLNTDYEMCQRIQESGSTCTSVYLQTLFTNQQAQFQPVFENFYFNRRTISLLTIAHVGDTRAILVDKNGLANGLTEDHHPSNPIESQRLRRYAANFFMADSFGEERFIALANTRAFGDNNYKEVGVTAEPDFTQLIIGDSHEINSHLTADEIKKYTINGLGGDECFLVLCSDGVTNVLTDQEVADIVMTRHKMSGHSKASPQNCASEVVKFVEYVGGDDNATILVIRLSGWGHWPNVDRTGELRQSRLDFNPRRGG</sequence>
<gene>
    <name evidence="2" type="ORF">LODBEIA_P18610</name>
</gene>
<dbReference type="CDD" id="cd00143">
    <property type="entry name" value="PP2Cc"/>
    <property type="match status" value="1"/>
</dbReference>
<protein>
    <recommendedName>
        <fullName evidence="1">PPM-type phosphatase domain-containing protein</fullName>
    </recommendedName>
</protein>
<dbReference type="Pfam" id="PF00481">
    <property type="entry name" value="PP2C"/>
    <property type="match status" value="2"/>
</dbReference>
<dbReference type="Gene3D" id="3.60.40.10">
    <property type="entry name" value="PPM-type phosphatase domain"/>
    <property type="match status" value="1"/>
</dbReference>
<evidence type="ECO:0000313" key="3">
    <source>
        <dbReference type="Proteomes" id="UP001497383"/>
    </source>
</evidence>
<keyword evidence="3" id="KW-1185">Reference proteome</keyword>
<dbReference type="InterPro" id="IPR001932">
    <property type="entry name" value="PPM-type_phosphatase-like_dom"/>
</dbReference>
<dbReference type="InterPro" id="IPR036457">
    <property type="entry name" value="PPM-type-like_dom_sf"/>
</dbReference>
<reference evidence="2 3" key="1">
    <citation type="submission" date="2024-03" db="EMBL/GenBank/DDBJ databases">
        <authorList>
            <person name="Brejova B."/>
        </authorList>
    </citation>
    <scope>NUCLEOTIDE SEQUENCE [LARGE SCALE GENOMIC DNA]</scope>
    <source>
        <strain evidence="2 3">CBS 14171</strain>
    </source>
</reference>
<evidence type="ECO:0000259" key="1">
    <source>
        <dbReference type="PROSITE" id="PS51746"/>
    </source>
</evidence>
<dbReference type="GeneID" id="92207057"/>
<accession>A0ABP0ZN71</accession>
<dbReference type="SMART" id="SM00332">
    <property type="entry name" value="PP2Cc"/>
    <property type="match status" value="1"/>
</dbReference>
<dbReference type="InterPro" id="IPR015655">
    <property type="entry name" value="PP2C"/>
</dbReference>
<dbReference type="PANTHER" id="PTHR13832">
    <property type="entry name" value="PROTEIN PHOSPHATASE 2C"/>
    <property type="match status" value="1"/>
</dbReference>
<dbReference type="PROSITE" id="PS51746">
    <property type="entry name" value="PPM_2"/>
    <property type="match status" value="1"/>
</dbReference>
<evidence type="ECO:0000313" key="2">
    <source>
        <dbReference type="EMBL" id="CAK9437483.1"/>
    </source>
</evidence>
<feature type="domain" description="PPM-type phosphatase" evidence="1">
    <location>
        <begin position="62"/>
        <end position="411"/>
    </location>
</feature>
<proteinExistence type="predicted"/>
<name>A0ABP0ZN71_9ASCO</name>
<organism evidence="2 3">
    <name type="scientific">Lodderomyces beijingensis</name>
    <dbReference type="NCBI Taxonomy" id="1775926"/>
    <lineage>
        <taxon>Eukaryota</taxon>
        <taxon>Fungi</taxon>
        <taxon>Dikarya</taxon>
        <taxon>Ascomycota</taxon>
        <taxon>Saccharomycotina</taxon>
        <taxon>Pichiomycetes</taxon>
        <taxon>Debaryomycetaceae</taxon>
        <taxon>Candida/Lodderomyces clade</taxon>
        <taxon>Lodderomyces</taxon>
    </lineage>
</organism>
<dbReference type="EMBL" id="OZ022406">
    <property type="protein sequence ID" value="CAK9437483.1"/>
    <property type="molecule type" value="Genomic_DNA"/>
</dbReference>
<dbReference type="Proteomes" id="UP001497383">
    <property type="component" value="Chromosome 2"/>
</dbReference>